<dbReference type="EMBL" id="VJYK02000102">
    <property type="protein sequence ID" value="MQS02607.1"/>
    <property type="molecule type" value="Genomic_DNA"/>
</dbReference>
<dbReference type="SUPFAM" id="SSF47413">
    <property type="entry name" value="lambda repressor-like DNA-binding domains"/>
    <property type="match status" value="1"/>
</dbReference>
<proteinExistence type="predicted"/>
<evidence type="ECO:0000313" key="3">
    <source>
        <dbReference type="Proteomes" id="UP000320857"/>
    </source>
</evidence>
<dbReference type="SMART" id="SM00530">
    <property type="entry name" value="HTH_XRE"/>
    <property type="match status" value="1"/>
</dbReference>
<dbReference type="CDD" id="cd00093">
    <property type="entry name" value="HTH_XRE"/>
    <property type="match status" value="1"/>
</dbReference>
<protein>
    <submittedName>
        <fullName evidence="2">Helix-turn-helix domain-containing protein</fullName>
    </submittedName>
</protein>
<dbReference type="InterPro" id="IPR001387">
    <property type="entry name" value="Cro/C1-type_HTH"/>
</dbReference>
<accession>A0A5P0YSN2</accession>
<dbReference type="PROSITE" id="PS50943">
    <property type="entry name" value="HTH_CROC1"/>
    <property type="match status" value="1"/>
</dbReference>
<organism evidence="2 3">
    <name type="scientific">Streptomyces alkaliterrae</name>
    <dbReference type="NCBI Taxonomy" id="2213162"/>
    <lineage>
        <taxon>Bacteria</taxon>
        <taxon>Bacillati</taxon>
        <taxon>Actinomycetota</taxon>
        <taxon>Actinomycetes</taxon>
        <taxon>Kitasatosporales</taxon>
        <taxon>Streptomycetaceae</taxon>
        <taxon>Streptomyces</taxon>
    </lineage>
</organism>
<name>A0A5P0YSN2_9ACTN</name>
<reference evidence="2 3" key="1">
    <citation type="submission" date="2019-10" db="EMBL/GenBank/DDBJ databases">
        <title>Streptomyces sp. nov., a novel actinobacterium isolated from alkaline environment.</title>
        <authorList>
            <person name="Golinska P."/>
        </authorList>
    </citation>
    <scope>NUCLEOTIDE SEQUENCE [LARGE SCALE GENOMIC DNA]</scope>
    <source>
        <strain evidence="2 3">OF1</strain>
    </source>
</reference>
<gene>
    <name evidence="2" type="ORF">FNX44_012125</name>
</gene>
<keyword evidence="3" id="KW-1185">Reference proteome</keyword>
<evidence type="ECO:0000259" key="1">
    <source>
        <dbReference type="PROSITE" id="PS50943"/>
    </source>
</evidence>
<dbReference type="GO" id="GO:0003677">
    <property type="term" value="F:DNA binding"/>
    <property type="evidence" value="ECO:0007669"/>
    <property type="project" value="InterPro"/>
</dbReference>
<dbReference type="Gene3D" id="1.10.260.40">
    <property type="entry name" value="lambda repressor-like DNA-binding domains"/>
    <property type="match status" value="1"/>
</dbReference>
<dbReference type="Gene3D" id="1.25.40.10">
    <property type="entry name" value="Tetratricopeptide repeat domain"/>
    <property type="match status" value="1"/>
</dbReference>
<feature type="domain" description="HTH cro/C1-type" evidence="1">
    <location>
        <begin position="12"/>
        <end position="74"/>
    </location>
</feature>
<sequence length="394" mass="43557">MGVMANVIGANIRRFREARGWSQPRLAREVCRLARVDGEPVSRQEISRYETGRRTPREWLPFVAEALGVGVEQLRTPAARSGAPLRLPSLAGPDDEQPAASIRQLSRQLVFLDNQMHGLPIADIAVRSFRAVHRRLGAGGYERTQEREVRAAAAELAEIAGWALFNEGKFEASRRFNQEALLLARLAHDRSVELITLQNMGMVAGWTGRAGEELAIARCVLEESALSPRVEAMFRGREAQGLAGAGCVRESTRVFDRARSLLQDGAPDDEPHWAWWVTEQEIDRQHGRVLHGSGRWREAIPVLRNAMAAEAQVVGYQRVASVMLLDCLLDARAWREAQEEVEGLLPAIGELSSAVTLRILKDVTGRASALSLPAGLRDGLHHLEATLEQDPYGL</sequence>
<dbReference type="Proteomes" id="UP000320857">
    <property type="component" value="Unassembled WGS sequence"/>
</dbReference>
<comment type="caution">
    <text evidence="2">The sequence shown here is derived from an EMBL/GenBank/DDBJ whole genome shotgun (WGS) entry which is preliminary data.</text>
</comment>
<dbReference type="InterPro" id="IPR010982">
    <property type="entry name" value="Lambda_DNA-bd_dom_sf"/>
</dbReference>
<evidence type="ECO:0000313" key="2">
    <source>
        <dbReference type="EMBL" id="MQS02607.1"/>
    </source>
</evidence>
<dbReference type="InterPro" id="IPR011990">
    <property type="entry name" value="TPR-like_helical_dom_sf"/>
</dbReference>
<dbReference type="OrthoDB" id="3428567at2"/>
<dbReference type="AlphaFoldDB" id="A0A5P0YSN2"/>
<dbReference type="Pfam" id="PF13560">
    <property type="entry name" value="HTH_31"/>
    <property type="match status" value="1"/>
</dbReference>